<accession>A0A2H1VAP7</accession>
<name>A0A2H1VAP7_SPOFR</name>
<proteinExistence type="predicted"/>
<feature type="region of interest" description="Disordered" evidence="1">
    <location>
        <begin position="61"/>
        <end position="91"/>
    </location>
</feature>
<reference evidence="2" key="1">
    <citation type="submission" date="2016-07" db="EMBL/GenBank/DDBJ databases">
        <authorList>
            <person name="Bretaudeau A."/>
        </authorList>
    </citation>
    <scope>NUCLEOTIDE SEQUENCE</scope>
    <source>
        <strain evidence="2">Rice</strain>
        <tissue evidence="2">Whole body</tissue>
    </source>
</reference>
<sequence>MPSPPSTNRHGHRYKDYKKEKTHIQILIYTTSKPGELRFTTNVFFFLNFLAINLTEPETFPTNAKPWKSVPGKRADGSPDGKQSPPPMDTRNTRSVIISQLLLRWPSSCKLTAGQGFDSRVGGSTKSGNVPGIWQYAHHLLHGTYNINCEMWLPAPLGIRGKFNYQTNIKSKTLIVTWRRGHRRHQLLRIEMNDGGENRPMTSPALGEAEGSVRFLLTKNHRVPSPA</sequence>
<dbReference type="AlphaFoldDB" id="A0A2H1VAP7"/>
<evidence type="ECO:0000313" key="2">
    <source>
        <dbReference type="EMBL" id="SOQ37919.1"/>
    </source>
</evidence>
<protein>
    <submittedName>
        <fullName evidence="2">SFRICE_001039</fullName>
    </submittedName>
</protein>
<organism evidence="2">
    <name type="scientific">Spodoptera frugiperda</name>
    <name type="common">Fall armyworm</name>
    <dbReference type="NCBI Taxonomy" id="7108"/>
    <lineage>
        <taxon>Eukaryota</taxon>
        <taxon>Metazoa</taxon>
        <taxon>Ecdysozoa</taxon>
        <taxon>Arthropoda</taxon>
        <taxon>Hexapoda</taxon>
        <taxon>Insecta</taxon>
        <taxon>Pterygota</taxon>
        <taxon>Neoptera</taxon>
        <taxon>Endopterygota</taxon>
        <taxon>Lepidoptera</taxon>
        <taxon>Glossata</taxon>
        <taxon>Ditrysia</taxon>
        <taxon>Noctuoidea</taxon>
        <taxon>Noctuidae</taxon>
        <taxon>Amphipyrinae</taxon>
        <taxon>Spodoptera</taxon>
    </lineage>
</organism>
<gene>
    <name evidence="2" type="ORF">SFRICE_001039</name>
</gene>
<evidence type="ECO:0000256" key="1">
    <source>
        <dbReference type="SAM" id="MobiDB-lite"/>
    </source>
</evidence>
<dbReference type="EMBL" id="ODYU01001547">
    <property type="protein sequence ID" value="SOQ37919.1"/>
    <property type="molecule type" value="Genomic_DNA"/>
</dbReference>